<dbReference type="SUPFAM" id="SSF51338">
    <property type="entry name" value="Composite domain of metallo-dependent hydrolases"/>
    <property type="match status" value="1"/>
</dbReference>
<dbReference type="InterPro" id="IPR032466">
    <property type="entry name" value="Metal_Hydrolase"/>
</dbReference>
<proteinExistence type="predicted"/>
<dbReference type="EMBL" id="QZKU01000054">
    <property type="protein sequence ID" value="RJP22752.1"/>
    <property type="molecule type" value="Genomic_DNA"/>
</dbReference>
<dbReference type="Pfam" id="PF01979">
    <property type="entry name" value="Amidohydro_1"/>
    <property type="match status" value="1"/>
</dbReference>
<name>A0A3A4NUN9_ABYX5</name>
<accession>A0A3A4NUN9</accession>
<dbReference type="PANTHER" id="PTHR43794:SF11">
    <property type="entry name" value="AMIDOHYDROLASE-RELATED DOMAIN-CONTAINING PROTEIN"/>
    <property type="match status" value="1"/>
</dbReference>
<dbReference type="InterPro" id="IPR006680">
    <property type="entry name" value="Amidohydro-rel"/>
</dbReference>
<evidence type="ECO:0000313" key="3">
    <source>
        <dbReference type="EMBL" id="RJP22752.1"/>
    </source>
</evidence>
<protein>
    <recommendedName>
        <fullName evidence="2">Amidohydrolase-related domain-containing protein</fullName>
    </recommendedName>
</protein>
<dbReference type="PANTHER" id="PTHR43794">
    <property type="entry name" value="AMINOHYDROLASE SSNA-RELATED"/>
    <property type="match status" value="1"/>
</dbReference>
<dbReference type="Proteomes" id="UP000265882">
    <property type="component" value="Unassembled WGS sequence"/>
</dbReference>
<evidence type="ECO:0000256" key="1">
    <source>
        <dbReference type="ARBA" id="ARBA00022801"/>
    </source>
</evidence>
<feature type="domain" description="Amidohydrolase-related" evidence="2">
    <location>
        <begin position="56"/>
        <end position="382"/>
    </location>
</feature>
<gene>
    <name evidence="3" type="ORF">C4520_07800</name>
</gene>
<organism evidence="3 4">
    <name type="scientific">Abyssobacteria bacterium (strain SURF_5)</name>
    <dbReference type="NCBI Taxonomy" id="2093360"/>
    <lineage>
        <taxon>Bacteria</taxon>
        <taxon>Pseudomonadati</taxon>
        <taxon>Candidatus Hydrogenedentota</taxon>
        <taxon>Candidatus Abyssobacteria</taxon>
    </lineage>
</organism>
<evidence type="ECO:0000259" key="2">
    <source>
        <dbReference type="Pfam" id="PF01979"/>
    </source>
</evidence>
<reference evidence="3 4" key="1">
    <citation type="journal article" date="2017" name="ISME J.">
        <title>Energy and carbon metabolisms in a deep terrestrial subsurface fluid microbial community.</title>
        <authorList>
            <person name="Momper L."/>
            <person name="Jungbluth S.P."/>
            <person name="Lee M.D."/>
            <person name="Amend J.P."/>
        </authorList>
    </citation>
    <scope>NUCLEOTIDE SEQUENCE [LARGE SCALE GENOMIC DNA]</scope>
    <source>
        <strain evidence="3">SURF_5</strain>
    </source>
</reference>
<dbReference type="InterPro" id="IPR011059">
    <property type="entry name" value="Metal-dep_hydrolase_composite"/>
</dbReference>
<dbReference type="SUPFAM" id="SSF51556">
    <property type="entry name" value="Metallo-dependent hydrolases"/>
    <property type="match status" value="1"/>
</dbReference>
<keyword evidence="1" id="KW-0378">Hydrolase</keyword>
<dbReference type="InterPro" id="IPR050287">
    <property type="entry name" value="MTA/SAH_deaminase"/>
</dbReference>
<evidence type="ECO:0000313" key="4">
    <source>
        <dbReference type="Proteomes" id="UP000265882"/>
    </source>
</evidence>
<dbReference type="GO" id="GO:0016810">
    <property type="term" value="F:hydrolase activity, acting on carbon-nitrogen (but not peptide) bonds"/>
    <property type="evidence" value="ECO:0007669"/>
    <property type="project" value="InterPro"/>
</dbReference>
<dbReference type="Gene3D" id="3.20.20.140">
    <property type="entry name" value="Metal-dependent hydrolases"/>
    <property type="match status" value="1"/>
</dbReference>
<dbReference type="AlphaFoldDB" id="A0A3A4NUN9"/>
<comment type="caution">
    <text evidence="3">The sequence shown here is derived from an EMBL/GenBank/DDBJ whole genome shotgun (WGS) entry which is preliminary data.</text>
</comment>
<sequence length="421" mass="46237">MDSNMIIRCKHLIDCSGRIEENVYLTISGGYIAAMDCGDAPAFPPEECIDLGDDSILIPGLVNAHTHLELTLAQNCFRPQPLFTNWIRTIISVTSQWEIDYFSQSLRDGIQQSVACGTTAAGDIIRQADGAAYSEFPLQGRAYYEVINFDSHTADKTSAALKRNLAEHPTNGCMLAGISPHSPYTVSEELLRQCVSLGHSISAPLCIHLGETVPELEFLREGTGELRRFREELGMPPGWTPPKKTPVEYFRDLGGLDRPAVLVHCNYADENDLKIIAASGSSVVFCPRSHQYFRHRRHPVEAMLQWGINVAIGTDSLASSPSLSVLDEMKALRRSYSGVSSIDILKMATLNGLRALSLPHEEELLRPGRPADITVIRVGAGKEEQDKSPLEAIFADSSGAFFSLIGGKIALRSVEREARKN</sequence>